<protein>
    <submittedName>
        <fullName evidence="1">Uncharacterized protein</fullName>
    </submittedName>
</protein>
<organism evidence="1">
    <name type="scientific">Nothobranchius kadleci</name>
    <name type="common">African annual killifish</name>
    <dbReference type="NCBI Taxonomy" id="1051664"/>
    <lineage>
        <taxon>Eukaryota</taxon>
        <taxon>Metazoa</taxon>
        <taxon>Chordata</taxon>
        <taxon>Craniata</taxon>
        <taxon>Vertebrata</taxon>
        <taxon>Euteleostomi</taxon>
        <taxon>Actinopterygii</taxon>
        <taxon>Neopterygii</taxon>
        <taxon>Teleostei</taxon>
        <taxon>Neoteleostei</taxon>
        <taxon>Acanthomorphata</taxon>
        <taxon>Ovalentaria</taxon>
        <taxon>Atherinomorphae</taxon>
        <taxon>Cyprinodontiformes</taxon>
        <taxon>Nothobranchiidae</taxon>
        <taxon>Nothobranchius</taxon>
    </lineage>
</organism>
<dbReference type="AlphaFoldDB" id="A0A1A8C944"/>
<reference evidence="1" key="1">
    <citation type="submission" date="2016-05" db="EMBL/GenBank/DDBJ databases">
        <authorList>
            <person name="Lavstsen T."/>
            <person name="Jespersen J.S."/>
        </authorList>
    </citation>
    <scope>NUCLEOTIDE SEQUENCE</scope>
    <source>
        <tissue evidence="1">Brain</tissue>
    </source>
</reference>
<dbReference type="EMBL" id="HADZ01012456">
    <property type="protein sequence ID" value="SBP76397.1"/>
    <property type="molecule type" value="Transcribed_RNA"/>
</dbReference>
<reference evidence="1" key="2">
    <citation type="submission" date="2016-06" db="EMBL/GenBank/DDBJ databases">
        <title>The genome of a short-lived fish provides insights into sex chromosome evolution and the genetic control of aging.</title>
        <authorList>
            <person name="Reichwald K."/>
            <person name="Felder M."/>
            <person name="Petzold A."/>
            <person name="Koch P."/>
            <person name="Groth M."/>
            <person name="Platzer M."/>
        </authorList>
    </citation>
    <scope>NUCLEOTIDE SEQUENCE</scope>
    <source>
        <tissue evidence="1">Brain</tissue>
    </source>
</reference>
<proteinExistence type="predicted"/>
<feature type="non-terminal residue" evidence="1">
    <location>
        <position position="135"/>
    </location>
</feature>
<gene>
    <name evidence="1" type="primary">Sp-Adpgk_2</name>
</gene>
<feature type="non-terminal residue" evidence="1">
    <location>
        <position position="1"/>
    </location>
</feature>
<name>A0A1A8C944_NOTKA</name>
<evidence type="ECO:0000313" key="1">
    <source>
        <dbReference type="EMBL" id="SBP76397.1"/>
    </source>
</evidence>
<accession>A0A1A8C944</accession>
<sequence>KHSVTHQRQRLCHWRFGTTHAAIEYTTFLSRSTSTTDKLNEPRFDAGYKIFCERTIRQRLIVNQEVLRMSQLTRSFSDLVKQHEGVDASNYRQETLKRRLTHDFPQLMFQFPSKRKICELVFVEMLSTEKLIDRL</sequence>